<dbReference type="EMBL" id="BBMT01000027">
    <property type="protein sequence ID" value="GAL38127.1"/>
    <property type="molecule type" value="Genomic_DNA"/>
</dbReference>
<organism evidence="1 2">
    <name type="scientific">Vibrio maritimus</name>
    <dbReference type="NCBI Taxonomy" id="990268"/>
    <lineage>
        <taxon>Bacteria</taxon>
        <taxon>Pseudomonadati</taxon>
        <taxon>Pseudomonadota</taxon>
        <taxon>Gammaproteobacteria</taxon>
        <taxon>Vibrionales</taxon>
        <taxon>Vibrionaceae</taxon>
        <taxon>Vibrio</taxon>
    </lineage>
</organism>
<dbReference type="InterPro" id="IPR015797">
    <property type="entry name" value="NUDIX_hydrolase-like_dom_sf"/>
</dbReference>
<dbReference type="Proteomes" id="UP000029224">
    <property type="component" value="Unassembled WGS sequence"/>
</dbReference>
<accession>A0A090U5L2</accession>
<dbReference type="AlphaFoldDB" id="A0A090U5L2"/>
<keyword evidence="1" id="KW-0378">Hydrolase</keyword>
<comment type="caution">
    <text evidence="1">The sequence shown here is derived from an EMBL/GenBank/DDBJ whole genome shotgun (WGS) entry which is preliminary data.</text>
</comment>
<evidence type="ECO:0000313" key="1">
    <source>
        <dbReference type="EMBL" id="GAL38127.1"/>
    </source>
</evidence>
<dbReference type="EC" id="3.6.1.22" evidence="1"/>
<gene>
    <name evidence="1" type="ORF">JCM19240_656</name>
</gene>
<evidence type="ECO:0000313" key="2">
    <source>
        <dbReference type="Proteomes" id="UP000029224"/>
    </source>
</evidence>
<keyword evidence="2" id="KW-1185">Reference proteome</keyword>
<dbReference type="GO" id="GO:0016787">
    <property type="term" value="F:hydrolase activity"/>
    <property type="evidence" value="ECO:0007669"/>
    <property type="project" value="UniProtKB-KW"/>
</dbReference>
<protein>
    <submittedName>
        <fullName evidence="1">NADH pyrophosphatase</fullName>
        <ecNumber evidence="1">3.6.1.22</ecNumber>
    </submittedName>
</protein>
<reference evidence="1 2" key="1">
    <citation type="submission" date="2014-09" db="EMBL/GenBank/DDBJ databases">
        <title>Vibrio maritimus JCM 19240. (C210) whole genome shotgun sequence.</title>
        <authorList>
            <person name="Sawabe T."/>
            <person name="Meirelles P."/>
            <person name="Nakanishi M."/>
            <person name="Sayaka M."/>
            <person name="Hattori M."/>
            <person name="Ohkuma M."/>
        </authorList>
    </citation>
    <scope>NUCLEOTIDE SEQUENCE [LARGE SCALE GENOMIC DNA]</scope>
    <source>
        <strain evidence="1 2">JCM 19240</strain>
    </source>
</reference>
<proteinExistence type="predicted"/>
<dbReference type="Gene3D" id="3.90.79.20">
    <property type="match status" value="1"/>
</dbReference>
<dbReference type="SUPFAM" id="SSF55811">
    <property type="entry name" value="Nudix"/>
    <property type="match status" value="1"/>
</dbReference>
<sequence>MLKKSKATIRQAYWCVVSGNELWLADGEVPFGSAEQFSLPAEQAIQVGEFEGHPVMWLNDADLDGERELTCCANCFTCQKLCFINSRKRFNMAT</sequence>
<reference evidence="1 2" key="2">
    <citation type="submission" date="2014-09" db="EMBL/GenBank/DDBJ databases">
        <authorList>
            <consortium name="NBRP consortium"/>
            <person name="Sawabe T."/>
            <person name="Meirelles P."/>
            <person name="Nakanishi M."/>
            <person name="Sayaka M."/>
            <person name="Hattori M."/>
            <person name="Ohkuma M."/>
        </authorList>
    </citation>
    <scope>NUCLEOTIDE SEQUENCE [LARGE SCALE GENOMIC DNA]</scope>
    <source>
        <strain evidence="1 2">JCM 19240</strain>
    </source>
</reference>
<name>A0A090U5L2_9VIBR</name>